<dbReference type="Proteomes" id="UP000317650">
    <property type="component" value="Chromosome 5"/>
</dbReference>
<organism evidence="1 2">
    <name type="scientific">Musa balbisiana</name>
    <name type="common">Banana</name>
    <dbReference type="NCBI Taxonomy" id="52838"/>
    <lineage>
        <taxon>Eukaryota</taxon>
        <taxon>Viridiplantae</taxon>
        <taxon>Streptophyta</taxon>
        <taxon>Embryophyta</taxon>
        <taxon>Tracheophyta</taxon>
        <taxon>Spermatophyta</taxon>
        <taxon>Magnoliopsida</taxon>
        <taxon>Liliopsida</taxon>
        <taxon>Zingiberales</taxon>
        <taxon>Musaceae</taxon>
        <taxon>Musa</taxon>
    </lineage>
</organism>
<gene>
    <name evidence="1" type="ORF">C4D60_Mb05t30100</name>
</gene>
<dbReference type="AlphaFoldDB" id="A0A4S8K017"/>
<comment type="caution">
    <text evidence="1">The sequence shown here is derived from an EMBL/GenBank/DDBJ whole genome shotgun (WGS) entry which is preliminary data.</text>
</comment>
<protein>
    <submittedName>
        <fullName evidence="1">Uncharacterized protein</fullName>
    </submittedName>
</protein>
<name>A0A4S8K017_MUSBA</name>
<keyword evidence="2" id="KW-1185">Reference proteome</keyword>
<proteinExistence type="predicted"/>
<evidence type="ECO:0000313" key="1">
    <source>
        <dbReference type="EMBL" id="THU67948.1"/>
    </source>
</evidence>
<evidence type="ECO:0000313" key="2">
    <source>
        <dbReference type="Proteomes" id="UP000317650"/>
    </source>
</evidence>
<sequence>MNTHVLFSGLEQSSDSCLWTLGLLLKIRTFHSQVILVSGLWVCCSRSQLSMLTSEDVLFFRRNSSLSSLKLHYLPDRLIDPLLVALHLQVEEKAEEVMEDSERVLQVTRDLPLDVTSTWVGVPSRSPLPVAVVLVAAHRSLFARQQKRERMDGWMDGWYS</sequence>
<dbReference type="EMBL" id="PYDT01000003">
    <property type="protein sequence ID" value="THU67948.1"/>
    <property type="molecule type" value="Genomic_DNA"/>
</dbReference>
<accession>A0A4S8K017</accession>
<reference evidence="1 2" key="1">
    <citation type="journal article" date="2019" name="Nat. Plants">
        <title>Genome sequencing of Musa balbisiana reveals subgenome evolution and function divergence in polyploid bananas.</title>
        <authorList>
            <person name="Yao X."/>
        </authorList>
    </citation>
    <scope>NUCLEOTIDE SEQUENCE [LARGE SCALE GENOMIC DNA]</scope>
    <source>
        <strain evidence="2">cv. DH-PKW</strain>
        <tissue evidence="1">Leaves</tissue>
    </source>
</reference>